<dbReference type="Gene3D" id="1.20.1160.11">
    <property type="entry name" value="Paired amphipathic helix"/>
    <property type="match status" value="2"/>
</dbReference>
<evidence type="ECO:0000313" key="4">
    <source>
        <dbReference type="EMBL" id="PNT57703.1"/>
    </source>
</evidence>
<dbReference type="PROSITE" id="PS51477">
    <property type="entry name" value="PAH"/>
    <property type="match status" value="2"/>
</dbReference>
<dbReference type="STRING" id="3694.A0A2K2C6P6"/>
<dbReference type="PANTHER" id="PTHR12346">
    <property type="entry name" value="SIN3B-RELATED"/>
    <property type="match status" value="1"/>
</dbReference>
<keyword evidence="2 3" id="KW-0539">Nucleus</keyword>
<gene>
    <name evidence="4" type="ORF">POPTR_001G316300</name>
</gene>
<comment type="subcellular location">
    <subcellularLocation>
        <location evidence="1 3">Nucleus</location>
    </subcellularLocation>
</comment>
<evidence type="ECO:0000313" key="5">
    <source>
        <dbReference type="Proteomes" id="UP000006729"/>
    </source>
</evidence>
<dbReference type="InParanoid" id="A0A2K2C6P6"/>
<evidence type="ECO:0000256" key="1">
    <source>
        <dbReference type="ARBA" id="ARBA00004123"/>
    </source>
</evidence>
<dbReference type="InterPro" id="IPR003822">
    <property type="entry name" value="PAH"/>
</dbReference>
<dbReference type="PANTHER" id="PTHR12346:SF8">
    <property type="entry name" value="PAIRED AMPHIPATHIC HELIX PROTEIN SIN3-LIKE 2"/>
    <property type="match status" value="1"/>
</dbReference>
<dbReference type="FunCoup" id="A0A2K2C6P6">
    <property type="interactions" value="88"/>
</dbReference>
<name>A0A2K2C6P6_POPTR</name>
<dbReference type="InterPro" id="IPR036600">
    <property type="entry name" value="PAH_sf"/>
</dbReference>
<dbReference type="AlphaFoldDB" id="A0A2K2C6P6"/>
<dbReference type="SUPFAM" id="SSF47762">
    <property type="entry name" value="PAH2 domain"/>
    <property type="match status" value="2"/>
</dbReference>
<accession>A0A2K2C6P6</accession>
<sequence length="223" mass="24788">MPCLAISGGQTAAESALKKVDFKEVSVSFVEKMKQNGDLSPGDCSDPSKTYIRALKARFHDQPEKFHSFYKVMIDIMAQRVQPDGPGGIPDDAPARLKAILEGHNDLIYGLNFFLPPSHRVSLDDGMEIEPVTAEGAVLSGLEDAKDLIKEAKMRGEKVYEAFKETLLSTSQKRSFDDVCSDVVELFIDDPDLLERFRQFMPVYEPTPLASYAPNSQIPMNIN</sequence>
<dbReference type="EMBL" id="CM009290">
    <property type="protein sequence ID" value="PNT57703.1"/>
    <property type="molecule type" value="Genomic_DNA"/>
</dbReference>
<dbReference type="GO" id="GO:0005634">
    <property type="term" value="C:nucleus"/>
    <property type="evidence" value="ECO:0007669"/>
    <property type="project" value="UniProtKB-SubCell"/>
</dbReference>
<evidence type="ECO:0008006" key="6">
    <source>
        <dbReference type="Google" id="ProtNLM"/>
    </source>
</evidence>
<proteinExistence type="predicted"/>
<keyword evidence="5" id="KW-1185">Reference proteome</keyword>
<protein>
    <recommendedName>
        <fullName evidence="6">Paired amphipathic helix repeat-containing family protein</fullName>
    </recommendedName>
</protein>
<evidence type="ECO:0000256" key="2">
    <source>
        <dbReference type="ARBA" id="ARBA00023242"/>
    </source>
</evidence>
<reference evidence="4 5" key="1">
    <citation type="journal article" date="2006" name="Science">
        <title>The genome of black cottonwood, Populus trichocarpa (Torr. &amp; Gray).</title>
        <authorList>
            <person name="Tuskan G.A."/>
            <person name="Difazio S."/>
            <person name="Jansson S."/>
            <person name="Bohlmann J."/>
            <person name="Grigoriev I."/>
            <person name="Hellsten U."/>
            <person name="Putnam N."/>
            <person name="Ralph S."/>
            <person name="Rombauts S."/>
            <person name="Salamov A."/>
            <person name="Schein J."/>
            <person name="Sterck L."/>
            <person name="Aerts A."/>
            <person name="Bhalerao R.R."/>
            <person name="Bhalerao R.P."/>
            <person name="Blaudez D."/>
            <person name="Boerjan W."/>
            <person name="Brun A."/>
            <person name="Brunner A."/>
            <person name="Busov V."/>
            <person name="Campbell M."/>
            <person name="Carlson J."/>
            <person name="Chalot M."/>
            <person name="Chapman J."/>
            <person name="Chen G.L."/>
            <person name="Cooper D."/>
            <person name="Coutinho P.M."/>
            <person name="Couturier J."/>
            <person name="Covert S."/>
            <person name="Cronk Q."/>
            <person name="Cunningham R."/>
            <person name="Davis J."/>
            <person name="Degroeve S."/>
            <person name="Dejardin A."/>
            <person name="Depamphilis C."/>
            <person name="Detter J."/>
            <person name="Dirks B."/>
            <person name="Dubchak I."/>
            <person name="Duplessis S."/>
            <person name="Ehlting J."/>
            <person name="Ellis B."/>
            <person name="Gendler K."/>
            <person name="Goodstein D."/>
            <person name="Gribskov M."/>
            <person name="Grimwood J."/>
            <person name="Groover A."/>
            <person name="Gunter L."/>
            <person name="Hamberger B."/>
            <person name="Heinze B."/>
            <person name="Helariutta Y."/>
            <person name="Henrissat B."/>
            <person name="Holligan D."/>
            <person name="Holt R."/>
            <person name="Huang W."/>
            <person name="Islam-Faridi N."/>
            <person name="Jones S."/>
            <person name="Jones-Rhoades M."/>
            <person name="Jorgensen R."/>
            <person name="Joshi C."/>
            <person name="Kangasjarvi J."/>
            <person name="Karlsson J."/>
            <person name="Kelleher C."/>
            <person name="Kirkpatrick R."/>
            <person name="Kirst M."/>
            <person name="Kohler A."/>
            <person name="Kalluri U."/>
            <person name="Larimer F."/>
            <person name="Leebens-Mack J."/>
            <person name="Leple J.C."/>
            <person name="Locascio P."/>
            <person name="Lou Y."/>
            <person name="Lucas S."/>
            <person name="Martin F."/>
            <person name="Montanini B."/>
            <person name="Napoli C."/>
            <person name="Nelson D.R."/>
            <person name="Nelson C."/>
            <person name="Nieminen K."/>
            <person name="Nilsson O."/>
            <person name="Pereda V."/>
            <person name="Peter G."/>
            <person name="Philippe R."/>
            <person name="Pilate G."/>
            <person name="Poliakov A."/>
            <person name="Razumovskaya J."/>
            <person name="Richardson P."/>
            <person name="Rinaldi C."/>
            <person name="Ritland K."/>
            <person name="Rouze P."/>
            <person name="Ryaboy D."/>
            <person name="Schmutz J."/>
            <person name="Schrader J."/>
            <person name="Segerman B."/>
            <person name="Shin H."/>
            <person name="Siddiqui A."/>
            <person name="Sterky F."/>
            <person name="Terry A."/>
            <person name="Tsai C.J."/>
            <person name="Uberbacher E."/>
            <person name="Unneberg P."/>
            <person name="Vahala J."/>
            <person name="Wall K."/>
            <person name="Wessler S."/>
            <person name="Yang G."/>
            <person name="Yin T."/>
            <person name="Douglas C."/>
            <person name="Marra M."/>
            <person name="Sandberg G."/>
            <person name="Van de Peer Y."/>
            <person name="Rokhsar D."/>
        </authorList>
    </citation>
    <scope>NUCLEOTIDE SEQUENCE [LARGE SCALE GENOMIC DNA]</scope>
    <source>
        <strain evidence="5">cv. Nisqually</strain>
    </source>
</reference>
<dbReference type="Proteomes" id="UP000006729">
    <property type="component" value="Chromosome 1"/>
</dbReference>
<organism evidence="4 5">
    <name type="scientific">Populus trichocarpa</name>
    <name type="common">Western balsam poplar</name>
    <name type="synonym">Populus balsamifera subsp. trichocarpa</name>
    <dbReference type="NCBI Taxonomy" id="3694"/>
    <lineage>
        <taxon>Eukaryota</taxon>
        <taxon>Viridiplantae</taxon>
        <taxon>Streptophyta</taxon>
        <taxon>Embryophyta</taxon>
        <taxon>Tracheophyta</taxon>
        <taxon>Spermatophyta</taxon>
        <taxon>Magnoliopsida</taxon>
        <taxon>eudicotyledons</taxon>
        <taxon>Gunneridae</taxon>
        <taxon>Pentapetalae</taxon>
        <taxon>rosids</taxon>
        <taxon>fabids</taxon>
        <taxon>Malpighiales</taxon>
        <taxon>Salicaceae</taxon>
        <taxon>Saliceae</taxon>
        <taxon>Populus</taxon>
    </lineage>
</organism>
<dbReference type="Pfam" id="PF02671">
    <property type="entry name" value="PAH"/>
    <property type="match status" value="1"/>
</dbReference>
<evidence type="ECO:0000256" key="3">
    <source>
        <dbReference type="PROSITE-ProRule" id="PRU00810"/>
    </source>
</evidence>
<dbReference type="InterPro" id="IPR039774">
    <property type="entry name" value="Sin3-like"/>
</dbReference>
<dbReference type="GO" id="GO:0003714">
    <property type="term" value="F:transcription corepressor activity"/>
    <property type="evidence" value="ECO:0007669"/>
    <property type="project" value="InterPro"/>
</dbReference>